<dbReference type="OrthoDB" id="5198196at2"/>
<name>A0A417XYL1_9ACTN</name>
<keyword evidence="2" id="KW-1185">Reference proteome</keyword>
<dbReference type="AlphaFoldDB" id="A0A417XYL1"/>
<comment type="caution">
    <text evidence="1">The sequence shown here is derived from an EMBL/GenBank/DDBJ whole genome shotgun (WGS) entry which is preliminary data.</text>
</comment>
<proteinExistence type="predicted"/>
<reference evidence="1 2" key="1">
    <citation type="submission" date="2018-09" db="EMBL/GenBank/DDBJ databases">
        <title>Genome sequencing of Nocardioides immobilis CCTCC AB 2017083 for comparison to Nocardioides silvaticus.</title>
        <authorList>
            <person name="Li C."/>
            <person name="Wang G."/>
        </authorList>
    </citation>
    <scope>NUCLEOTIDE SEQUENCE [LARGE SCALE GENOMIC DNA]</scope>
    <source>
        <strain evidence="1 2">CCTCC AB 2017083</strain>
    </source>
</reference>
<dbReference type="Proteomes" id="UP000283644">
    <property type="component" value="Unassembled WGS sequence"/>
</dbReference>
<accession>A0A417XYL1</accession>
<dbReference type="EMBL" id="QXGH01000024">
    <property type="protein sequence ID" value="RHW25454.1"/>
    <property type="molecule type" value="Genomic_DNA"/>
</dbReference>
<protein>
    <submittedName>
        <fullName evidence="1">Uncharacterized protein</fullName>
    </submittedName>
</protein>
<organism evidence="1 2">
    <name type="scientific">Nocardioides immobilis</name>
    <dbReference type="NCBI Taxonomy" id="2049295"/>
    <lineage>
        <taxon>Bacteria</taxon>
        <taxon>Bacillati</taxon>
        <taxon>Actinomycetota</taxon>
        <taxon>Actinomycetes</taxon>
        <taxon>Propionibacteriales</taxon>
        <taxon>Nocardioidaceae</taxon>
        <taxon>Nocardioides</taxon>
    </lineage>
</organism>
<evidence type="ECO:0000313" key="2">
    <source>
        <dbReference type="Proteomes" id="UP000283644"/>
    </source>
</evidence>
<dbReference type="RefSeq" id="WP_118926969.1">
    <property type="nucleotide sequence ID" value="NZ_QXGH01000024.1"/>
</dbReference>
<gene>
    <name evidence="1" type="ORF">D0Z08_19705</name>
</gene>
<sequence>MTDNLTIADLQALACEDCPADVSIQVGEGFAGSVLTVFVVHAITCPWAARCVPHGGVTLMRGSQLLRHVVADVASEPPC</sequence>
<evidence type="ECO:0000313" key="1">
    <source>
        <dbReference type="EMBL" id="RHW25454.1"/>
    </source>
</evidence>